<evidence type="ECO:0000313" key="4">
    <source>
        <dbReference type="Proteomes" id="UP000622245"/>
    </source>
</evidence>
<evidence type="ECO:0000256" key="1">
    <source>
        <dbReference type="SAM" id="Coils"/>
    </source>
</evidence>
<dbReference type="Proteomes" id="UP000622245">
    <property type="component" value="Unassembled WGS sequence"/>
</dbReference>
<gene>
    <name evidence="3" type="ORF">JM949_06480</name>
</gene>
<name>A0ABS1YCW5_9ACTN</name>
<reference evidence="3 4" key="1">
    <citation type="submission" date="2021-01" db="EMBL/GenBank/DDBJ databases">
        <title>Draft genome sequence of Micromonospora sp. strain STR1s_6.</title>
        <authorList>
            <person name="Karlyshev A."/>
            <person name="Jawad R."/>
        </authorList>
    </citation>
    <scope>NUCLEOTIDE SEQUENCE [LARGE SCALE GENOMIC DNA]</scope>
    <source>
        <strain evidence="3 4">STR1S-6</strain>
    </source>
</reference>
<evidence type="ECO:0000313" key="3">
    <source>
        <dbReference type="EMBL" id="MBM0275129.1"/>
    </source>
</evidence>
<comment type="caution">
    <text evidence="3">The sequence shown here is derived from an EMBL/GenBank/DDBJ whole genome shotgun (WGS) entry which is preliminary data.</text>
</comment>
<feature type="coiled-coil region" evidence="1">
    <location>
        <begin position="115"/>
        <end position="191"/>
    </location>
</feature>
<dbReference type="EMBL" id="JAEVHL010000017">
    <property type="protein sequence ID" value="MBM0275129.1"/>
    <property type="molecule type" value="Genomic_DNA"/>
</dbReference>
<sequence>MTATAEMPVDQGPCGECGCGQWDHRQGKKGCKDPGCGCGKYEPPKGAPPPVEQAALVVAPDSPVPGVVVDGPAVLGPGVQVGEPLPAEPGDVALPVLRAAEPEPAVLRQPRAAVAARLRADLERVTRERDGCEVQRDQAYERVNELTAELGREQAEHQATLREKSALNTEVLRLRAELDRVNADRQRAQDVVDEATWGSPQASLVLWRYDADQCLTEGCGSRYTVPTEHPHPLTPVTVLVVRREVTR</sequence>
<keyword evidence="4" id="KW-1185">Reference proteome</keyword>
<feature type="region of interest" description="Disordered" evidence="2">
    <location>
        <begin position="25"/>
        <end position="49"/>
    </location>
</feature>
<keyword evidence="1" id="KW-0175">Coiled coil</keyword>
<accession>A0ABS1YCW5</accession>
<protein>
    <submittedName>
        <fullName evidence="3">Uncharacterized protein</fullName>
    </submittedName>
</protein>
<proteinExistence type="predicted"/>
<organism evidence="3 4">
    <name type="scientific">Micromonospora tarensis</name>
    <dbReference type="NCBI Taxonomy" id="2806100"/>
    <lineage>
        <taxon>Bacteria</taxon>
        <taxon>Bacillati</taxon>
        <taxon>Actinomycetota</taxon>
        <taxon>Actinomycetes</taxon>
        <taxon>Micromonosporales</taxon>
        <taxon>Micromonosporaceae</taxon>
        <taxon>Micromonospora</taxon>
    </lineage>
</organism>
<evidence type="ECO:0000256" key="2">
    <source>
        <dbReference type="SAM" id="MobiDB-lite"/>
    </source>
</evidence>
<dbReference type="RefSeq" id="WP_203147535.1">
    <property type="nucleotide sequence ID" value="NZ_JAEVHL010000017.1"/>
</dbReference>